<feature type="non-terminal residue" evidence="1">
    <location>
        <position position="57"/>
    </location>
</feature>
<dbReference type="EMBL" id="ATJN01000052">
    <property type="protein sequence ID" value="EPI51842.1"/>
    <property type="molecule type" value="Genomic_DNA"/>
</dbReference>
<dbReference type="HOGENOM" id="CLU_3001006_0_0_11"/>
<sequence>MKTNNVKIYVKEKIMNQESTNVEATNTEQTSAQSEINQAATLLKDVNVKKHALDITS</sequence>
<reference evidence="1 2" key="1">
    <citation type="submission" date="2013-06" db="EMBL/GenBank/DDBJ databases">
        <authorList>
            <person name="Weinstock G."/>
            <person name="Sodergren E."/>
            <person name="Lobos E.A."/>
            <person name="Fulton L."/>
            <person name="Fulton R."/>
            <person name="Courtney L."/>
            <person name="Fronick C."/>
            <person name="O'Laughlin M."/>
            <person name="Godfrey J."/>
            <person name="Wilson R.M."/>
            <person name="Miner T."/>
            <person name="Farmer C."/>
            <person name="Delehaunty K."/>
            <person name="Cordes M."/>
            <person name="Minx P."/>
            <person name="Tomlinson C."/>
            <person name="Chen J."/>
            <person name="Wollam A."/>
            <person name="Pepin K.H."/>
            <person name="Bhonagiri V."/>
            <person name="Zhang X."/>
            <person name="Warren W."/>
            <person name="Mitreva M."/>
            <person name="Mardis E.R."/>
            <person name="Wilson R.K."/>
        </authorList>
    </citation>
    <scope>NUCLEOTIDE SEQUENCE [LARGE SCALE GENOMIC DNA]</scope>
    <source>
        <strain evidence="1 2">JCP8017A</strain>
    </source>
</reference>
<accession>T2PJV2</accession>
<name>T2PJV2_9BIFI</name>
<dbReference type="Proteomes" id="UP000015779">
    <property type="component" value="Unassembled WGS sequence"/>
</dbReference>
<dbReference type="AlphaFoldDB" id="T2PJV2"/>
<protein>
    <submittedName>
        <fullName evidence="1">Uncharacterized protein</fullName>
    </submittedName>
</protein>
<organism evidence="1 2">
    <name type="scientific">Gardnerella pickettii JCP8017A</name>
    <dbReference type="NCBI Taxonomy" id="1261062"/>
    <lineage>
        <taxon>Bacteria</taxon>
        <taxon>Bacillati</taxon>
        <taxon>Actinomycetota</taxon>
        <taxon>Actinomycetes</taxon>
        <taxon>Bifidobacteriales</taxon>
        <taxon>Bifidobacteriaceae</taxon>
        <taxon>Gardnerella</taxon>
        <taxon>Gardnerella pickettii</taxon>
    </lineage>
</organism>
<gene>
    <name evidence="1" type="ORF">HMPREF1577_00981</name>
</gene>
<proteinExistence type="predicted"/>
<comment type="caution">
    <text evidence="1">The sequence shown here is derived from an EMBL/GenBank/DDBJ whole genome shotgun (WGS) entry which is preliminary data.</text>
</comment>
<evidence type="ECO:0000313" key="1">
    <source>
        <dbReference type="EMBL" id="EPI51842.1"/>
    </source>
</evidence>
<evidence type="ECO:0000313" key="2">
    <source>
        <dbReference type="Proteomes" id="UP000015779"/>
    </source>
</evidence>